<evidence type="ECO:0000313" key="8">
    <source>
        <dbReference type="WBParaSite" id="SBAD_0000841101-mRNA-1"/>
    </source>
</evidence>
<dbReference type="EMBL" id="UZAM01011266">
    <property type="protein sequence ID" value="VDP15377.1"/>
    <property type="molecule type" value="Genomic_DNA"/>
</dbReference>
<dbReference type="InterPro" id="IPR015883">
    <property type="entry name" value="Glyco_hydro_20_cat"/>
</dbReference>
<dbReference type="Gene3D" id="3.20.20.80">
    <property type="entry name" value="Glycosidases"/>
    <property type="match status" value="1"/>
</dbReference>
<evidence type="ECO:0000313" key="6">
    <source>
        <dbReference type="EMBL" id="VDP15377.1"/>
    </source>
</evidence>
<evidence type="ECO:0000256" key="3">
    <source>
        <dbReference type="ARBA" id="ARBA00012663"/>
    </source>
</evidence>
<evidence type="ECO:0000256" key="4">
    <source>
        <dbReference type="ARBA" id="ARBA00022801"/>
    </source>
</evidence>
<dbReference type="WBParaSite" id="SBAD_0000841101-mRNA-1">
    <property type="protein sequence ID" value="SBAD_0000841101-mRNA-1"/>
    <property type="gene ID" value="SBAD_0000841101"/>
</dbReference>
<dbReference type="PANTHER" id="PTHR21040">
    <property type="entry name" value="BCDNA.GH04120"/>
    <property type="match status" value="1"/>
</dbReference>
<keyword evidence="4" id="KW-0378">Hydrolase</keyword>
<dbReference type="InterPro" id="IPR017853">
    <property type="entry name" value="GH"/>
</dbReference>
<accession>A0A183IWW3</accession>
<dbReference type="InterPro" id="IPR038901">
    <property type="entry name" value="HEXDC-like"/>
</dbReference>
<dbReference type="AlphaFoldDB" id="A0A183IWW3"/>
<comment type="similarity">
    <text evidence="2">Belongs to the glycosyl hydrolase 20 family.</text>
</comment>
<dbReference type="Proteomes" id="UP000270296">
    <property type="component" value="Unassembled WGS sequence"/>
</dbReference>
<evidence type="ECO:0000256" key="2">
    <source>
        <dbReference type="ARBA" id="ARBA00006285"/>
    </source>
</evidence>
<evidence type="ECO:0000313" key="7">
    <source>
        <dbReference type="Proteomes" id="UP000270296"/>
    </source>
</evidence>
<dbReference type="Pfam" id="PF00728">
    <property type="entry name" value="Glyco_hydro_20"/>
    <property type="match status" value="1"/>
</dbReference>
<name>A0A183IWW3_9BILA</name>
<dbReference type="GO" id="GO:0005975">
    <property type="term" value="P:carbohydrate metabolic process"/>
    <property type="evidence" value="ECO:0007669"/>
    <property type="project" value="InterPro"/>
</dbReference>
<keyword evidence="7" id="KW-1185">Reference proteome</keyword>
<evidence type="ECO:0000259" key="5">
    <source>
        <dbReference type="Pfam" id="PF00728"/>
    </source>
</evidence>
<dbReference type="PANTHER" id="PTHR21040:SF8">
    <property type="entry name" value="BCDNA.GH04120"/>
    <property type="match status" value="1"/>
</dbReference>
<protein>
    <recommendedName>
        <fullName evidence="3">beta-N-acetylhexosaminidase</fullName>
        <ecNumber evidence="3">3.2.1.52</ecNumber>
    </recommendedName>
</protein>
<reference evidence="8" key="1">
    <citation type="submission" date="2016-06" db="UniProtKB">
        <authorList>
            <consortium name="WormBaseParasite"/>
        </authorList>
    </citation>
    <scope>IDENTIFICATION</scope>
</reference>
<dbReference type="SUPFAM" id="SSF51445">
    <property type="entry name" value="(Trans)glycosidases"/>
    <property type="match status" value="1"/>
</dbReference>
<dbReference type="GO" id="GO:0004563">
    <property type="term" value="F:beta-N-acetylhexosaminidase activity"/>
    <property type="evidence" value="ECO:0007669"/>
    <property type="project" value="UniProtKB-EC"/>
</dbReference>
<dbReference type="OrthoDB" id="10023921at2759"/>
<comment type="catalytic activity">
    <reaction evidence="1">
        <text>Hydrolysis of terminal non-reducing N-acetyl-D-hexosamine residues in N-acetyl-beta-D-hexosaminides.</text>
        <dbReference type="EC" id="3.2.1.52"/>
    </reaction>
</comment>
<dbReference type="EC" id="3.2.1.52" evidence="3"/>
<sequence>MVNESQRSSNAKERIVHLDLKGAPPKLAYFEEFFKIAQKAGATGVLIEWEDMFPFSGKLSIARNRQSYSVSDVQQIIRWATKYQLQVIPLAQTAGHMGWILKQPDFADLREVKDDKHIICLTDPKGLDIVKDVIDQMMKLHSPYTRYFHIGADEVRKIGQCRRCVSTMNQKKLLPSELLLNRIQVLAEYIYEKHGKKTLIWHDMLDNVSDNLFDKYKLDQHVQPVVWIYGPSIDYYLTERFWNRFSQHFPTVWGASAFKGANGIKEIMERF</sequence>
<evidence type="ECO:0000256" key="1">
    <source>
        <dbReference type="ARBA" id="ARBA00001231"/>
    </source>
</evidence>
<feature type="domain" description="Glycoside hydrolase family 20 catalytic" evidence="5">
    <location>
        <begin position="64"/>
        <end position="216"/>
    </location>
</feature>
<reference evidence="6 7" key="2">
    <citation type="submission" date="2018-11" db="EMBL/GenBank/DDBJ databases">
        <authorList>
            <consortium name="Pathogen Informatics"/>
        </authorList>
    </citation>
    <scope>NUCLEOTIDE SEQUENCE [LARGE SCALE GENOMIC DNA]</scope>
</reference>
<gene>
    <name evidence="6" type="ORF">SBAD_LOCUS8110</name>
</gene>
<organism evidence="8">
    <name type="scientific">Soboliphyme baturini</name>
    <dbReference type="NCBI Taxonomy" id="241478"/>
    <lineage>
        <taxon>Eukaryota</taxon>
        <taxon>Metazoa</taxon>
        <taxon>Ecdysozoa</taxon>
        <taxon>Nematoda</taxon>
        <taxon>Enoplea</taxon>
        <taxon>Dorylaimia</taxon>
        <taxon>Dioctophymatida</taxon>
        <taxon>Dioctophymatoidea</taxon>
        <taxon>Soboliphymatidae</taxon>
        <taxon>Soboliphyme</taxon>
    </lineage>
</organism>
<proteinExistence type="inferred from homology"/>